<dbReference type="NCBIfam" id="TIGR03725">
    <property type="entry name" value="T6A_YeaZ"/>
    <property type="match status" value="1"/>
</dbReference>
<proteinExistence type="predicted"/>
<feature type="domain" description="Gcp-like" evidence="1">
    <location>
        <begin position="46"/>
        <end position="161"/>
    </location>
</feature>
<dbReference type="Gene3D" id="3.30.420.40">
    <property type="match status" value="2"/>
</dbReference>
<organism evidence="2 3">
    <name type="scientific">Candidatus Desulfobia pelagia</name>
    <dbReference type="NCBI Taxonomy" id="2841692"/>
    <lineage>
        <taxon>Bacteria</taxon>
        <taxon>Pseudomonadati</taxon>
        <taxon>Thermodesulfobacteriota</taxon>
        <taxon>Desulfobulbia</taxon>
        <taxon>Desulfobulbales</taxon>
        <taxon>Desulfobulbaceae</taxon>
        <taxon>Candidatus Desulfobia</taxon>
    </lineage>
</organism>
<evidence type="ECO:0000313" key="2">
    <source>
        <dbReference type="EMBL" id="MBC8317508.1"/>
    </source>
</evidence>
<dbReference type="GO" id="GO:0002949">
    <property type="term" value="P:tRNA threonylcarbamoyladenosine modification"/>
    <property type="evidence" value="ECO:0007669"/>
    <property type="project" value="InterPro"/>
</dbReference>
<dbReference type="InterPro" id="IPR043129">
    <property type="entry name" value="ATPase_NBD"/>
</dbReference>
<protein>
    <submittedName>
        <fullName evidence="2">tRNA (Adenosine(37)-N6)-threonylcarbamoyltransferase complex dimerization subunit type 1 TsaB</fullName>
    </submittedName>
</protein>
<evidence type="ECO:0000313" key="3">
    <source>
        <dbReference type="Proteomes" id="UP000614424"/>
    </source>
</evidence>
<dbReference type="Proteomes" id="UP000614424">
    <property type="component" value="Unassembled WGS sequence"/>
</dbReference>
<evidence type="ECO:0000259" key="1">
    <source>
        <dbReference type="Pfam" id="PF00814"/>
    </source>
</evidence>
<dbReference type="SUPFAM" id="SSF53067">
    <property type="entry name" value="Actin-like ATPase domain"/>
    <property type="match status" value="2"/>
</dbReference>
<dbReference type="PANTHER" id="PTHR11735">
    <property type="entry name" value="TRNA N6-ADENOSINE THREONYLCARBAMOYLTRANSFERASE"/>
    <property type="match status" value="1"/>
</dbReference>
<dbReference type="PANTHER" id="PTHR11735:SF11">
    <property type="entry name" value="TRNA THREONYLCARBAMOYLADENOSINE BIOSYNTHESIS PROTEIN TSAB"/>
    <property type="match status" value="1"/>
</dbReference>
<dbReference type="CDD" id="cd24032">
    <property type="entry name" value="ASKHA_NBD_TsaB"/>
    <property type="match status" value="1"/>
</dbReference>
<accession>A0A8J6NF33</accession>
<sequence length="241" mass="26042">MAPIIKAPVYTSPVILAIENTGICGSVALVSSSQCIGEHSLQTRLTHSKRLLSSISYLMEEAQLDWKQLDAIAISLGPGSFTGLRIGLSTVKGLSLAGSIPLIGVPTLEAMAYPFSYATHQICSIIDARKKEVYTALFRPDAHGSLHRLSEDMVISPEELARKITTPTLLIGDGAALYSDLFNNLLGPNAIFPSPHLSFPRAVHIGFHAIPLWERKEFLDPSSAAPIYIRPSDAETHANKS</sequence>
<dbReference type="InterPro" id="IPR000905">
    <property type="entry name" value="Gcp-like_dom"/>
</dbReference>
<dbReference type="AlphaFoldDB" id="A0A8J6NF33"/>
<dbReference type="Pfam" id="PF00814">
    <property type="entry name" value="TsaD"/>
    <property type="match status" value="1"/>
</dbReference>
<name>A0A8J6NF33_9BACT</name>
<gene>
    <name evidence="2" type="primary">tsaB</name>
    <name evidence="2" type="ORF">H8E41_06345</name>
</gene>
<comment type="caution">
    <text evidence="2">The sequence shown here is derived from an EMBL/GenBank/DDBJ whole genome shotgun (WGS) entry which is preliminary data.</text>
</comment>
<dbReference type="EMBL" id="JACNJZ010000091">
    <property type="protein sequence ID" value="MBC8317508.1"/>
    <property type="molecule type" value="Genomic_DNA"/>
</dbReference>
<dbReference type="GO" id="GO:0005829">
    <property type="term" value="C:cytosol"/>
    <property type="evidence" value="ECO:0007669"/>
    <property type="project" value="TreeGrafter"/>
</dbReference>
<dbReference type="InterPro" id="IPR022496">
    <property type="entry name" value="T6A_TsaB"/>
</dbReference>
<reference evidence="2 3" key="1">
    <citation type="submission" date="2020-08" db="EMBL/GenBank/DDBJ databases">
        <title>Bridging the membrane lipid divide: bacteria of the FCB group superphylum have the potential to synthesize archaeal ether lipids.</title>
        <authorList>
            <person name="Villanueva L."/>
            <person name="Von Meijenfeldt F.A.B."/>
            <person name="Westbye A.B."/>
            <person name="Yadav S."/>
            <person name="Hopmans E.C."/>
            <person name="Dutilh B.E."/>
            <person name="Sinninghe Damste J.S."/>
        </authorList>
    </citation>
    <scope>NUCLEOTIDE SEQUENCE [LARGE SCALE GENOMIC DNA]</scope>
    <source>
        <strain evidence="2">NIOZ-UU47</strain>
    </source>
</reference>